<comment type="caution">
    <text evidence="2">The sequence shown here is derived from an EMBL/GenBank/DDBJ whole genome shotgun (WGS) entry which is preliminary data.</text>
</comment>
<proteinExistence type="predicted"/>
<dbReference type="AlphaFoldDB" id="A0A918EJ35"/>
<evidence type="ECO:0000313" key="3">
    <source>
        <dbReference type="Proteomes" id="UP000654123"/>
    </source>
</evidence>
<feature type="region of interest" description="Disordered" evidence="1">
    <location>
        <begin position="1"/>
        <end position="49"/>
    </location>
</feature>
<feature type="compositionally biased region" description="Low complexity" evidence="1">
    <location>
        <begin position="23"/>
        <end position="49"/>
    </location>
</feature>
<evidence type="ECO:0000256" key="1">
    <source>
        <dbReference type="SAM" id="MobiDB-lite"/>
    </source>
</evidence>
<protein>
    <submittedName>
        <fullName evidence="2">Uncharacterized protein</fullName>
    </submittedName>
</protein>
<dbReference type="EMBL" id="BMSV01000001">
    <property type="protein sequence ID" value="GGP88001.1"/>
    <property type="molecule type" value="Genomic_DNA"/>
</dbReference>
<dbReference type="Proteomes" id="UP000654123">
    <property type="component" value="Unassembled WGS sequence"/>
</dbReference>
<reference evidence="2" key="2">
    <citation type="submission" date="2020-09" db="EMBL/GenBank/DDBJ databases">
        <authorList>
            <person name="Sun Q."/>
            <person name="Ohkuma M."/>
        </authorList>
    </citation>
    <scope>NUCLEOTIDE SEQUENCE</scope>
    <source>
        <strain evidence="2">JCM 4335</strain>
    </source>
</reference>
<name>A0A918EJ35_9ACTN</name>
<evidence type="ECO:0000313" key="2">
    <source>
        <dbReference type="EMBL" id="GGP88001.1"/>
    </source>
</evidence>
<accession>A0A918EJ35</accession>
<keyword evidence="3" id="KW-1185">Reference proteome</keyword>
<sequence length="49" mass="4925">MRGAGSREAEKGSTMPEWSVTEPTGLTPRTPAAAPGAATTEGLPSGKAR</sequence>
<feature type="compositionally biased region" description="Basic and acidic residues" evidence="1">
    <location>
        <begin position="1"/>
        <end position="11"/>
    </location>
</feature>
<organism evidence="2 3">
    <name type="scientific">Streptomyces roseolilacinus</name>
    <dbReference type="NCBI Taxonomy" id="66904"/>
    <lineage>
        <taxon>Bacteria</taxon>
        <taxon>Bacillati</taxon>
        <taxon>Actinomycetota</taxon>
        <taxon>Actinomycetes</taxon>
        <taxon>Kitasatosporales</taxon>
        <taxon>Streptomycetaceae</taxon>
        <taxon>Streptomyces</taxon>
    </lineage>
</organism>
<gene>
    <name evidence="2" type="ORF">GCM10010249_01700</name>
</gene>
<reference evidence="2" key="1">
    <citation type="journal article" date="2014" name="Int. J. Syst. Evol. Microbiol.">
        <title>Complete genome sequence of Corynebacterium casei LMG S-19264T (=DSM 44701T), isolated from a smear-ripened cheese.</title>
        <authorList>
            <consortium name="US DOE Joint Genome Institute (JGI-PGF)"/>
            <person name="Walter F."/>
            <person name="Albersmeier A."/>
            <person name="Kalinowski J."/>
            <person name="Ruckert C."/>
        </authorList>
    </citation>
    <scope>NUCLEOTIDE SEQUENCE</scope>
    <source>
        <strain evidence="2">JCM 4335</strain>
    </source>
</reference>